<evidence type="ECO:0000313" key="1">
    <source>
        <dbReference type="EMBL" id="KAE8727786.1"/>
    </source>
</evidence>
<evidence type="ECO:0000313" key="2">
    <source>
        <dbReference type="Proteomes" id="UP000436088"/>
    </source>
</evidence>
<dbReference type="AlphaFoldDB" id="A0A6A3CG77"/>
<proteinExistence type="predicted"/>
<name>A0A6A3CG77_HIBSY</name>
<protein>
    <submittedName>
        <fullName evidence="1">Uncharacterized protein</fullName>
    </submittedName>
</protein>
<reference evidence="1" key="1">
    <citation type="submission" date="2019-09" db="EMBL/GenBank/DDBJ databases">
        <title>Draft genome information of white flower Hibiscus syriacus.</title>
        <authorList>
            <person name="Kim Y.-M."/>
        </authorList>
    </citation>
    <scope>NUCLEOTIDE SEQUENCE [LARGE SCALE GENOMIC DNA]</scope>
    <source>
        <strain evidence="1">YM2019G1</strain>
    </source>
</reference>
<dbReference type="EMBL" id="VEPZ02000302">
    <property type="protein sequence ID" value="KAE8727786.1"/>
    <property type="molecule type" value="Genomic_DNA"/>
</dbReference>
<organism evidence="1 2">
    <name type="scientific">Hibiscus syriacus</name>
    <name type="common">Rose of Sharon</name>
    <dbReference type="NCBI Taxonomy" id="106335"/>
    <lineage>
        <taxon>Eukaryota</taxon>
        <taxon>Viridiplantae</taxon>
        <taxon>Streptophyta</taxon>
        <taxon>Embryophyta</taxon>
        <taxon>Tracheophyta</taxon>
        <taxon>Spermatophyta</taxon>
        <taxon>Magnoliopsida</taxon>
        <taxon>eudicotyledons</taxon>
        <taxon>Gunneridae</taxon>
        <taxon>Pentapetalae</taxon>
        <taxon>rosids</taxon>
        <taxon>malvids</taxon>
        <taxon>Malvales</taxon>
        <taxon>Malvaceae</taxon>
        <taxon>Malvoideae</taxon>
        <taxon>Hibiscus</taxon>
    </lineage>
</organism>
<sequence length="88" mass="9937">MWLPSNEDQHMLMHNESNFLSHRDAECSTDWSLAGYSGFFGSSKQTEISSSGQVDNVVQDCNAPNELRSNACLNLEPDTFIWTVMIYS</sequence>
<accession>A0A6A3CG77</accession>
<dbReference type="Proteomes" id="UP000436088">
    <property type="component" value="Unassembled WGS sequence"/>
</dbReference>
<keyword evidence="2" id="KW-1185">Reference proteome</keyword>
<comment type="caution">
    <text evidence="1">The sequence shown here is derived from an EMBL/GenBank/DDBJ whole genome shotgun (WGS) entry which is preliminary data.</text>
</comment>
<gene>
    <name evidence="1" type="ORF">F3Y22_tig00005352pilonHSYRG00015</name>
</gene>